<evidence type="ECO:0000313" key="2">
    <source>
        <dbReference type="Proteomes" id="UP000436016"/>
    </source>
</evidence>
<gene>
    <name evidence="1" type="ORF">GSH16_03240</name>
</gene>
<proteinExistence type="predicted"/>
<dbReference type="AlphaFoldDB" id="A0A6B0TPA5"/>
<reference evidence="1 2" key="1">
    <citation type="submission" date="2019-12" db="EMBL/GenBank/DDBJ databases">
        <title>Strain KN286 was isolated from seawater, which was collected from Caroline Seamount in the tropical western Pacific.</title>
        <authorList>
            <person name="Wang Q."/>
        </authorList>
    </citation>
    <scope>NUCLEOTIDE SEQUENCE [LARGE SCALE GENOMIC DNA]</scope>
    <source>
        <strain evidence="1 2">KN286</strain>
    </source>
</reference>
<evidence type="ECO:0000313" key="1">
    <source>
        <dbReference type="EMBL" id="MXU64449.1"/>
    </source>
</evidence>
<name>A0A6B0TPA5_9RHOB</name>
<comment type="caution">
    <text evidence="1">The sequence shown here is derived from an EMBL/GenBank/DDBJ whole genome shotgun (WGS) entry which is preliminary data.</text>
</comment>
<sequence>MSHLSASTTRTPLAVLLAEDRVELKSSLDHLARIGFTEILLLGAVQPEPDAPEGVSLLSVPHRLTRLEDSIALLNRVIPAVAGRWIHYCFNAEYLYFPFLETRSISDALTFVEEERRQSVFTCAIDLYADDLSVAPGGVDRARACFDKSGYYAQTRHADGVPLPQQVDVYGGLRWRFEEHIPWDRRRIDRISLFIAAPDLQLDTDFQLRTPEHDTVSCPWHHNMTMCVCSFRVAKALRHNPGSRAHVTNFRWSGSEPFRWSSMQLMEHGFMEPGQWF</sequence>
<dbReference type="Proteomes" id="UP000436016">
    <property type="component" value="Unassembled WGS sequence"/>
</dbReference>
<dbReference type="EMBL" id="WUWG01000001">
    <property type="protein sequence ID" value="MXU64449.1"/>
    <property type="molecule type" value="Genomic_DNA"/>
</dbReference>
<evidence type="ECO:0008006" key="3">
    <source>
        <dbReference type="Google" id="ProtNLM"/>
    </source>
</evidence>
<protein>
    <recommendedName>
        <fullName evidence="3">Glycosyl transferase family 2</fullName>
    </recommendedName>
</protein>
<accession>A0A6B0TPA5</accession>
<keyword evidence="2" id="KW-1185">Reference proteome</keyword>
<organism evidence="1 2">
    <name type="scientific">Oceanomicrobium pacificus</name>
    <dbReference type="NCBI Taxonomy" id="2692916"/>
    <lineage>
        <taxon>Bacteria</taxon>
        <taxon>Pseudomonadati</taxon>
        <taxon>Pseudomonadota</taxon>
        <taxon>Alphaproteobacteria</taxon>
        <taxon>Rhodobacterales</taxon>
        <taxon>Paracoccaceae</taxon>
        <taxon>Oceanomicrobium</taxon>
    </lineage>
</organism>